<evidence type="ECO:0008006" key="5">
    <source>
        <dbReference type="Google" id="ProtNLM"/>
    </source>
</evidence>
<reference evidence="3 4" key="1">
    <citation type="submission" date="2021-08" db="EMBL/GenBank/DDBJ databases">
        <authorList>
            <person name="Tuo L."/>
        </authorList>
    </citation>
    <scope>NUCLEOTIDE SEQUENCE [LARGE SCALE GENOMIC DNA]</scope>
    <source>
        <strain evidence="3 4">JCM 31229</strain>
    </source>
</reference>
<organism evidence="3 4">
    <name type="scientific">Sphingomonas colocasiae</name>
    <dbReference type="NCBI Taxonomy" id="1848973"/>
    <lineage>
        <taxon>Bacteria</taxon>
        <taxon>Pseudomonadati</taxon>
        <taxon>Pseudomonadota</taxon>
        <taxon>Alphaproteobacteria</taxon>
        <taxon>Sphingomonadales</taxon>
        <taxon>Sphingomonadaceae</taxon>
        <taxon>Sphingomonas</taxon>
    </lineage>
</organism>
<dbReference type="Gene3D" id="2.150.10.10">
    <property type="entry name" value="Serralysin-like metalloprotease, C-terminal"/>
    <property type="match status" value="2"/>
</dbReference>
<evidence type="ECO:0000313" key="3">
    <source>
        <dbReference type="EMBL" id="MBY8824497.1"/>
    </source>
</evidence>
<comment type="caution">
    <text evidence="3">The sequence shown here is derived from an EMBL/GenBank/DDBJ whole genome shotgun (WGS) entry which is preliminary data.</text>
</comment>
<dbReference type="Gene3D" id="2.160.20.160">
    <property type="match status" value="2"/>
</dbReference>
<dbReference type="PANTHER" id="PTHR38340:SF1">
    <property type="entry name" value="S-LAYER PROTEIN"/>
    <property type="match status" value="1"/>
</dbReference>
<dbReference type="PANTHER" id="PTHR38340">
    <property type="entry name" value="S-LAYER PROTEIN"/>
    <property type="match status" value="1"/>
</dbReference>
<keyword evidence="4" id="KW-1185">Reference proteome</keyword>
<comment type="subcellular location">
    <subcellularLocation>
        <location evidence="1">Secreted</location>
    </subcellularLocation>
</comment>
<dbReference type="EMBL" id="JAINVV010000009">
    <property type="protein sequence ID" value="MBY8824497.1"/>
    <property type="molecule type" value="Genomic_DNA"/>
</dbReference>
<dbReference type="PROSITE" id="PS00018">
    <property type="entry name" value="EF_HAND_1"/>
    <property type="match status" value="1"/>
</dbReference>
<dbReference type="SUPFAM" id="SSF51120">
    <property type="entry name" value="beta-Roll"/>
    <property type="match status" value="3"/>
</dbReference>
<dbReference type="InterPro" id="IPR001343">
    <property type="entry name" value="Hemolysn_Ca-bd"/>
</dbReference>
<dbReference type="InterPro" id="IPR011049">
    <property type="entry name" value="Serralysin-like_metalloprot_C"/>
</dbReference>
<dbReference type="PROSITE" id="PS00330">
    <property type="entry name" value="HEMOLYSIN_CALCIUM"/>
    <property type="match status" value="1"/>
</dbReference>
<dbReference type="InterPro" id="IPR018247">
    <property type="entry name" value="EF_Hand_1_Ca_BS"/>
</dbReference>
<proteinExistence type="predicted"/>
<accession>A0ABS7PT35</accession>
<evidence type="ECO:0000256" key="2">
    <source>
        <dbReference type="ARBA" id="ARBA00022525"/>
    </source>
</evidence>
<dbReference type="InterPro" id="IPR018511">
    <property type="entry name" value="Hemolysin-typ_Ca-bd_CS"/>
</dbReference>
<dbReference type="PRINTS" id="PR00313">
    <property type="entry name" value="CABNDNGRPT"/>
</dbReference>
<dbReference type="InterPro" id="IPR050557">
    <property type="entry name" value="RTX_toxin/Mannuronan_C5-epim"/>
</dbReference>
<evidence type="ECO:0000256" key="1">
    <source>
        <dbReference type="ARBA" id="ARBA00004613"/>
    </source>
</evidence>
<protein>
    <recommendedName>
        <fullName evidence="5">Calcium-binding protein</fullName>
    </recommendedName>
</protein>
<dbReference type="Pfam" id="PF00353">
    <property type="entry name" value="HemolysinCabind"/>
    <property type="match status" value="11"/>
</dbReference>
<dbReference type="RefSeq" id="WP_222991602.1">
    <property type="nucleotide sequence ID" value="NZ_JAINVV010000009.1"/>
</dbReference>
<gene>
    <name evidence="3" type="ORF">K7G82_19485</name>
</gene>
<evidence type="ECO:0000313" key="4">
    <source>
        <dbReference type="Proteomes" id="UP000706039"/>
    </source>
</evidence>
<dbReference type="Proteomes" id="UP000706039">
    <property type="component" value="Unassembled WGS sequence"/>
</dbReference>
<sequence>MANNRLVVQSGGTAGAILGTVDVFGTNLGAETVTVYDNTIANFQGDFARGGDTIRLTDVASDFTVQISGSNAVLTSASDGITVVIPIGTVGVTIVFENSAGNLVDSRTLVYNGTNVVLGSQVVTNAPVAVAPDGNNNSQNNIVLTAGVDTTPGGVADDTYIGFNRTLNAGDKLDGGAGYNTLSLSTDTALTGFLEGPYTYGGFTTVNVQRIEVTNDDDQAILIDLSGTKGVETLVSLNSSDDITFLQATSLNANGADIELNNVTNGAPGNTAPDVNVQYQDSVVAGDTVVDVVIKTSFADNLKIGSVSNGNSGIETVNISNELGASELDTLDTNLTTLNIKATQNLKIDDALNTTVRTIDASASTATVDIDFSDNDGANQDVTYIGSSGIDIVEAGNADDSISTGTGDDTVNAANGDNFVDAGEGANSVTSGNGADTIRAGAGNDTISSGAGNDDINAGDGDNSVAAGSGNDVVVTGAGADTINAGSGDDLVDSGAGNDSIFTGSGFDTVIAGEGDDTVTVAAGEFNANGEDFVRDNFSFGDGTDELRIDQDVASAEHFTHVSSLEVLTQTGAGHNLNLNDGGDADTVNEAQEAGIQIINTDWNYVGNDTVNAAGFTSNLTVNIGGYTGDTNGVGGGTDSIVTGSGDDTIKAPGDNNVANDDTIIGGDGSDTLVLDGDTYLDTNSNFSEIEKIVLLEEELDPLNANTYDITLHNGNAPTANGTLTIDGNVLLGDEGVYISSAPVTDFAMSVIGGAGNDAVISGVVGDTISTGAGNDYVNIGLGGDDSVDTGTGDDYIEVDSELTSGDSISGGAGNDTIDASDSTRDIVDADFTNVNSIEEFYVAEGHTSTLAAEAQEAGIRTIRSVDSTSGTVIDASAFTVGVTVYVEGVGAGNNDVVKTGSGNDTIYGGEGIQSYITGDGDDQVIVTGSELTNFDSYAGGAGTDSVILDNTNGAVTAKVNLTNFSDVEQFTILANGDVGNDGLADFDDNSLTFTGGNVGTLTQIKVDASALTDQNDSFTMTLAAGQTDADFQFNVYGSSTETNVVKRNVGTNNNINFHGGTGVDSLFIDGSDLGSTVTMDGGAGLDRIVQTQGFFKTALTDDAFVNISNVEILTGEDAGDLNATLGFEADQAGIVRIDDTAGNDKVTFDAAFNNATTVNLTGGNDTINALASAAVLTINALDSDLTAGDQITGGTTVNDVLNVSAGNGTADLTNVTKVETIKVIDTGLASTTLIIDTKASDLSPGATSQTIDASDLDAPAESLILQGASAEANLNVIGGGGPDQITTGSGNDTVNAGEGNNTIVTGLGNDSVTAGSGDDSIVTGSGNDVVNAGNGNNTVFAGTGNDNVTTGSGNDIVDGGDGTDTISTGAGNDQIYGGLGADVIDTGAGNDQILYRARMESSTSTARDTVTGFTSGSDVIDIRYVTEAIAKYGEGAEIRFVGNLATFGQAQGAITAGDGKLDIVYQQDENALWVDLNDDGVLNGNDIQIVMQGVSTLQAKDVLDTAATGAVVGATLVPSGTSVTGTFLDDRFLLLGVGPWTVDGGLGNDTVVIKNQDISGSSISNVEVAEIDGSATMTYLQHNTFLNLTDGATNPQTITLVGTIYAIQGDASIENYILTGTKNAANVVSGDDFTLGASGQNVQTGVNDDIIRTGAVDIVTGKLDGGAGYDQLVLDHDDDISGANLWDIEETLITESSVKMNAAQHGTDGTNGNAGNIVDRGDAFPDSTDTITITTSTTASVAASATNQKAFNGINGITGLADIENYVLSDLDDKFTLGIGSQNVNTGLGNNEILTGAISNVSGTLGGAGNDTLTVDAGDNLGGINDGFAIYGDGNGDFITGAANTSAVETLKLTGGVVSMTVGQHEGFASIIDTGLTTDVISLSSGGTVNAEVVVDGYIANGNANTKFIVNSGNGSVDLTANDVSGVYEDEVVVNGFAVDGDWSFGGGNDTLTATGTTDISGVNGGAATTLATLNLTGDITATEAQHDDFAAINGNLVNTFTLTDAGANGADSAVLGNASIETYVLNDAFTFTLGAAAQNVTGDADNAQTVIVNGLAVTGTLNGGTGAGDPDTLILNTGTDITNATSITNFENVTVNGSVTMKYGQYNALQPTGGAGTDTINFVGPVVAVTARNAIENYVLANIAGNDFSFANLADQTVSVTTSGSNNDVVRTGDRVDFTGVTLDLAGNTGFVGDKLVVTTDNTDLSGINGGNETTAETLELGAGFTVSMTVDQHEGFTAPFIATGNETVVITDAGLINAEESIENYDLSAAANTIVVNELNGAVNIKDTSGTGDNDRVVINTNVVATGTWDLQNLNDVLEVNGTSTKISGVNGGLATTAEELELTGAINNLTLTQVQHEAFATTTATAGVDTLIIINAGTVTAFADVENYNLSNASNTLIVNAATPDVNVLAIGGSSDTINVGGNKVGGNWNLGAIADTVVAANGADISGVNGGAATTAEFIQIANNASVTMSVAQHEAFASDTLVGFQATGTNTITLSNDGTINGRNQVEAYVLNGDGVGGSTVNINNFLVFTDSNFNVSVTGAGGADKIAINNSAFGMNVGGTWALDGLDDTLYIDGNGGTGDVDITGVNGGDVTTAETLTLADNGDDVIMTSKQHNGFTTVNSPATGANNDGGRNTFTVVNTEVGANTVVGFAGIDAYVLNRTSTGSFDFAIGENGQDVTGTAGDDTIRSTASADNLNGSVIDGGLGNDTLVLDDGDTTVGATLTSLELLSVSGSVTMTGAQYDSFLVGNVKGMGTTDEVTLTTNGNFEATTQAVVADNIEHYILNGATASTITFAGSDATRAVQSVDLAVANGNTIIINDTNGANGGVDASVGIETFWSTAGTPDVLNITVGATHFTGANYTEIASGTDTAFAGAAGAVITITGLADVDLSDLSANGEVETAIGNAIGAITNAGTYLFVLENVDGSGQSGIYAVQVGAGALANLDSTNFDVQSIAIVDHFGTATWSSANFV</sequence>
<keyword evidence="2" id="KW-0964">Secreted</keyword>
<name>A0ABS7PT35_9SPHN</name>